<evidence type="ECO:0000313" key="9">
    <source>
        <dbReference type="EMBL" id="CAK9135809.1"/>
    </source>
</evidence>
<dbReference type="Pfam" id="PF04564">
    <property type="entry name" value="U-box"/>
    <property type="match status" value="1"/>
</dbReference>
<evidence type="ECO:0000256" key="1">
    <source>
        <dbReference type="ARBA" id="ARBA00000900"/>
    </source>
</evidence>
<dbReference type="AlphaFoldDB" id="A0ABC8QSV3"/>
<dbReference type="Pfam" id="PF25368">
    <property type="entry name" value="PUB10_N"/>
    <property type="match status" value="1"/>
</dbReference>
<dbReference type="GO" id="GO:0061630">
    <property type="term" value="F:ubiquitin protein ligase activity"/>
    <property type="evidence" value="ECO:0007669"/>
    <property type="project" value="UniProtKB-EC"/>
</dbReference>
<dbReference type="InterPro" id="IPR016024">
    <property type="entry name" value="ARM-type_fold"/>
</dbReference>
<feature type="repeat" description="ARM" evidence="7">
    <location>
        <begin position="518"/>
        <end position="560"/>
    </location>
</feature>
<dbReference type="EMBL" id="CAUOFW020000725">
    <property type="protein sequence ID" value="CAK9135809.1"/>
    <property type="molecule type" value="Genomic_DNA"/>
</dbReference>
<dbReference type="InterPro" id="IPR011989">
    <property type="entry name" value="ARM-like"/>
</dbReference>
<dbReference type="InterPro" id="IPR057623">
    <property type="entry name" value="PUB12-19-like_N"/>
</dbReference>
<evidence type="ECO:0000256" key="4">
    <source>
        <dbReference type="ARBA" id="ARBA00022679"/>
    </source>
</evidence>
<dbReference type="SUPFAM" id="SSF48371">
    <property type="entry name" value="ARM repeat"/>
    <property type="match status" value="1"/>
</dbReference>
<evidence type="ECO:0000256" key="2">
    <source>
        <dbReference type="ARBA" id="ARBA00004906"/>
    </source>
</evidence>
<keyword evidence="5" id="KW-0677">Repeat</keyword>
<dbReference type="FunFam" id="3.30.40.10:FF:000114">
    <property type="entry name" value="RING-type E3 ubiquitin transferase"/>
    <property type="match status" value="1"/>
</dbReference>
<sequence>MDGTLPSLMVSSGFLPTGSLLESLIHASKEVTSMENLPFLQFKNVSTMIRRIKLIASLFEEIQETNSPLPPSSILCLTELFSVIRRVKLLIQRCKEGGALWNLVQTEFVSNQFHAMVKEMGRALDILPLSLLKITADTREQVELLHKQAKRAELFVDPRELQRREELLQLMATNSEKNSKNKGFIDFQRVKEILSSIGLKTPFDYDEEISKLEAEAEKQAGTGGLIVVCNINNLASLVSLSKVFSEEETQKIQVDLKQRSASGRYHDHASSSQSMVFDIPDEFRCPISLDLMRDPVIVASGHTYDRNSIAQWINSGHHTCPKSGQRLIHMALIPNYALKCLIHQWCQENNIPIMKSPSSSSTLERSSSKRKLCDNAVDHISATKAAVDAVKMTAEFLVGKLATGSLDIQRQAAYELRLLAKSGMDNRRIIAEAGAIPFLVTLLGSHDPRIQENAVTALLNLSILDNNKILLMAAGAIDHIIDVLQSGKTMEARENAAAAIFSLSMVDDYKFIIGARPQAIPALVGLLEEGTTAGKRDAATALLNLAVYSANKASVVLSGAVPLLIDLLMDDKAGITDDALALLSLLLGCSEGLEEIRKSRALVPLLIDLLRFGSPKGKENSITLLLGLCKDGGEDVARRLLINPTSISSLQSLAADGSLKARRKADALLRLLNRCCSQSRNPVG</sequence>
<name>A0ABC8QSV3_9AQUA</name>
<gene>
    <name evidence="9" type="ORF">ILEXP_LOCUS2769</name>
</gene>
<dbReference type="SMART" id="SM00504">
    <property type="entry name" value="Ubox"/>
    <property type="match status" value="1"/>
</dbReference>
<dbReference type="PANTHER" id="PTHR23315:SF224">
    <property type="entry name" value="U-BOX DOMAIN-CONTAINING PROTEIN 1"/>
    <property type="match status" value="1"/>
</dbReference>
<feature type="domain" description="U-box" evidence="8">
    <location>
        <begin position="278"/>
        <end position="352"/>
    </location>
</feature>
<reference evidence="9 10" key="1">
    <citation type="submission" date="2024-02" db="EMBL/GenBank/DDBJ databases">
        <authorList>
            <person name="Vignale AGUSTIN F."/>
            <person name="Sosa J E."/>
            <person name="Modenutti C."/>
        </authorList>
    </citation>
    <scope>NUCLEOTIDE SEQUENCE [LARGE SCALE GENOMIC DNA]</scope>
</reference>
<keyword evidence="4" id="KW-0808">Transferase</keyword>
<dbReference type="SUPFAM" id="SSF57850">
    <property type="entry name" value="RING/U-box"/>
    <property type="match status" value="1"/>
</dbReference>
<comment type="pathway">
    <text evidence="2">Protein modification; protein ubiquitination.</text>
</comment>
<dbReference type="Pfam" id="PF25598">
    <property type="entry name" value="ARM_PUB"/>
    <property type="match status" value="1"/>
</dbReference>
<organism evidence="9 10">
    <name type="scientific">Ilex paraguariensis</name>
    <name type="common">yerba mate</name>
    <dbReference type="NCBI Taxonomy" id="185542"/>
    <lineage>
        <taxon>Eukaryota</taxon>
        <taxon>Viridiplantae</taxon>
        <taxon>Streptophyta</taxon>
        <taxon>Embryophyta</taxon>
        <taxon>Tracheophyta</taxon>
        <taxon>Spermatophyta</taxon>
        <taxon>Magnoliopsida</taxon>
        <taxon>eudicotyledons</taxon>
        <taxon>Gunneridae</taxon>
        <taxon>Pentapetalae</taxon>
        <taxon>asterids</taxon>
        <taxon>campanulids</taxon>
        <taxon>Aquifoliales</taxon>
        <taxon>Aquifoliaceae</taxon>
        <taxon>Ilex</taxon>
    </lineage>
</organism>
<protein>
    <recommendedName>
        <fullName evidence="3">RING-type E3 ubiquitin transferase</fullName>
        <ecNumber evidence="3">2.3.2.27</ecNumber>
    </recommendedName>
</protein>
<comment type="catalytic activity">
    <reaction evidence="1">
        <text>S-ubiquitinyl-[E2 ubiquitin-conjugating enzyme]-L-cysteine + [acceptor protein]-L-lysine = [E2 ubiquitin-conjugating enzyme]-L-cysteine + N(6)-ubiquitinyl-[acceptor protein]-L-lysine.</text>
        <dbReference type="EC" id="2.3.2.27"/>
    </reaction>
</comment>
<dbReference type="SMART" id="SM00185">
    <property type="entry name" value="ARM"/>
    <property type="match status" value="6"/>
</dbReference>
<dbReference type="InterPro" id="IPR003613">
    <property type="entry name" value="Ubox_domain"/>
</dbReference>
<evidence type="ECO:0000256" key="7">
    <source>
        <dbReference type="PROSITE-ProRule" id="PRU00259"/>
    </source>
</evidence>
<dbReference type="InterPro" id="IPR013083">
    <property type="entry name" value="Znf_RING/FYVE/PHD"/>
</dbReference>
<dbReference type="CDD" id="cd16664">
    <property type="entry name" value="RING-Ubox_PUB"/>
    <property type="match status" value="1"/>
</dbReference>
<accession>A0ABC8QSV3</accession>
<dbReference type="Proteomes" id="UP001642360">
    <property type="component" value="Unassembled WGS sequence"/>
</dbReference>
<dbReference type="EC" id="2.3.2.27" evidence="3"/>
<dbReference type="FunFam" id="1.25.10.10:FF:000491">
    <property type="entry name" value="RING-type E3 ubiquitin transferase"/>
    <property type="match status" value="1"/>
</dbReference>
<dbReference type="InterPro" id="IPR045210">
    <property type="entry name" value="RING-Ubox_PUB"/>
</dbReference>
<comment type="caution">
    <text evidence="9">The sequence shown here is derived from an EMBL/GenBank/DDBJ whole genome shotgun (WGS) entry which is preliminary data.</text>
</comment>
<dbReference type="Gene3D" id="3.30.40.10">
    <property type="entry name" value="Zinc/RING finger domain, C3HC4 (zinc finger)"/>
    <property type="match status" value="1"/>
</dbReference>
<evidence type="ECO:0000259" key="8">
    <source>
        <dbReference type="PROSITE" id="PS51698"/>
    </source>
</evidence>
<evidence type="ECO:0000256" key="3">
    <source>
        <dbReference type="ARBA" id="ARBA00012483"/>
    </source>
</evidence>
<keyword evidence="10" id="KW-1185">Reference proteome</keyword>
<feature type="repeat" description="ARM" evidence="7">
    <location>
        <begin position="434"/>
        <end position="476"/>
    </location>
</feature>
<dbReference type="Gene3D" id="1.25.10.10">
    <property type="entry name" value="Leucine-rich Repeat Variant"/>
    <property type="match status" value="2"/>
</dbReference>
<evidence type="ECO:0000313" key="10">
    <source>
        <dbReference type="Proteomes" id="UP001642360"/>
    </source>
</evidence>
<dbReference type="PROSITE" id="PS51698">
    <property type="entry name" value="U_BOX"/>
    <property type="match status" value="1"/>
</dbReference>
<dbReference type="PANTHER" id="PTHR23315">
    <property type="entry name" value="U BOX DOMAIN-CONTAINING"/>
    <property type="match status" value="1"/>
</dbReference>
<proteinExistence type="predicted"/>
<keyword evidence="6" id="KW-0833">Ubl conjugation pathway</keyword>
<dbReference type="InterPro" id="IPR058678">
    <property type="entry name" value="ARM_PUB"/>
</dbReference>
<dbReference type="PROSITE" id="PS50176">
    <property type="entry name" value="ARM_REPEAT"/>
    <property type="match status" value="2"/>
</dbReference>
<evidence type="ECO:0000256" key="5">
    <source>
        <dbReference type="ARBA" id="ARBA00022737"/>
    </source>
</evidence>
<dbReference type="InterPro" id="IPR000225">
    <property type="entry name" value="Armadillo"/>
</dbReference>
<evidence type="ECO:0000256" key="6">
    <source>
        <dbReference type="ARBA" id="ARBA00022786"/>
    </source>
</evidence>